<dbReference type="AlphaFoldDB" id="A0A974BR19"/>
<proteinExistence type="predicted"/>
<gene>
    <name evidence="1" type="ORF">XELAEV_180046161mg</name>
</gene>
<protein>
    <submittedName>
        <fullName evidence="1">Uncharacterized protein</fullName>
    </submittedName>
</protein>
<reference evidence="1" key="1">
    <citation type="submission" date="2016-05" db="EMBL/GenBank/DDBJ databases">
        <title>WGS assembly of Xenopus laevis.</title>
        <authorList>
            <person name="Session A."/>
            <person name="Uno Y."/>
            <person name="Kwon T."/>
            <person name="Chapman J."/>
            <person name="Toyoda A."/>
            <person name="Takahashi S."/>
            <person name="Fukui A."/>
            <person name="Hikosaka A."/>
            <person name="Putnam N."/>
            <person name="Stites J."/>
            <person name="Van Heeringen S."/>
            <person name="Quigley I."/>
            <person name="Heinz S."/>
            <person name="Hellsten U."/>
            <person name="Lyons J."/>
            <person name="Suzuki A."/>
            <person name="Kondo M."/>
            <person name="Ogino H."/>
            <person name="Ochi H."/>
            <person name="Bogdanovic O."/>
            <person name="Lister R."/>
            <person name="Georgiou G."/>
            <person name="Paranjpe S."/>
            <person name="Van Kruijsbergen I."/>
            <person name="Mozaffari S."/>
            <person name="Shu S."/>
            <person name="Schmutz J."/>
            <person name="Jenkins J."/>
            <person name="Grimwood J."/>
            <person name="Carlson J."/>
            <person name="Mitros T."/>
            <person name="Simakov O."/>
            <person name="Heald R."/>
            <person name="Miller K."/>
            <person name="Haudenschild C."/>
            <person name="Kuroki Y."/>
            <person name="Tanaka T."/>
            <person name="Michiue T."/>
            <person name="Watanabe M."/>
            <person name="Kinoshita T."/>
            <person name="Ohta Y."/>
            <person name="Mawaribuchi S."/>
            <person name="Suzuki Y."/>
            <person name="Haramoto Y."/>
            <person name="Yamamoto T."/>
            <person name="Takagi C."/>
            <person name="Kitzman J."/>
            <person name="Shendure J."/>
            <person name="Nakayama T."/>
            <person name="Izutsu Y."/>
            <person name="Robert J."/>
            <person name="Dichmann D."/>
            <person name="Flajnik M."/>
            <person name="Houston D."/>
            <person name="Marcotte E."/>
            <person name="Wallingford J."/>
            <person name="Ito Y."/>
            <person name="Asashima M."/>
            <person name="Ueno N."/>
            <person name="Matsuda Y."/>
            <person name="Jan Veenstra G."/>
            <person name="Fujiyama A."/>
            <person name="Harland R."/>
            <person name="Taira M."/>
            <person name="Rokhsar D.S."/>
        </authorList>
    </citation>
    <scope>NUCLEOTIDE SEQUENCE</scope>
    <source>
        <strain evidence="1">J</strain>
        <tissue evidence="1">Blood</tissue>
    </source>
</reference>
<sequence length="85" mass="10374">MHGFSQNVPYSWMNRHLTYLRIFITKDYDEWVDTNWKILYTKLNKDLKKKKGEGGLTVPDCVQYPKVAILYRMIDWSYHLDNKDW</sequence>
<dbReference type="EMBL" id="KV467260">
    <property type="protein sequence ID" value="OCT56625.1"/>
    <property type="molecule type" value="Genomic_DNA"/>
</dbReference>
<accession>A0A974BR19</accession>
<dbReference type="Proteomes" id="UP000694892">
    <property type="component" value="Unassembled WGS sequence"/>
</dbReference>
<name>A0A974BR19_XENLA</name>
<organism evidence="1">
    <name type="scientific">Xenopus laevis</name>
    <name type="common">African clawed frog</name>
    <dbReference type="NCBI Taxonomy" id="8355"/>
    <lineage>
        <taxon>Eukaryota</taxon>
        <taxon>Metazoa</taxon>
        <taxon>Chordata</taxon>
        <taxon>Craniata</taxon>
        <taxon>Vertebrata</taxon>
        <taxon>Euteleostomi</taxon>
        <taxon>Amphibia</taxon>
        <taxon>Batrachia</taxon>
        <taxon>Anura</taxon>
        <taxon>Pipoidea</taxon>
        <taxon>Pipidae</taxon>
        <taxon>Xenopodinae</taxon>
        <taxon>Xenopus</taxon>
        <taxon>Xenopus</taxon>
    </lineage>
</organism>
<feature type="non-terminal residue" evidence="1">
    <location>
        <position position="85"/>
    </location>
</feature>
<evidence type="ECO:0000313" key="1">
    <source>
        <dbReference type="EMBL" id="OCT56625.1"/>
    </source>
</evidence>